<dbReference type="EMBL" id="LAZR01012603">
    <property type="protein sequence ID" value="KKM25962.1"/>
    <property type="molecule type" value="Genomic_DNA"/>
</dbReference>
<gene>
    <name evidence="1" type="ORF">LCGC14_1589650</name>
</gene>
<dbReference type="AlphaFoldDB" id="A0A0F9IEM7"/>
<organism evidence="1">
    <name type="scientific">marine sediment metagenome</name>
    <dbReference type="NCBI Taxonomy" id="412755"/>
    <lineage>
        <taxon>unclassified sequences</taxon>
        <taxon>metagenomes</taxon>
        <taxon>ecological metagenomes</taxon>
    </lineage>
</organism>
<dbReference type="Gene3D" id="3.30.200.210">
    <property type="match status" value="1"/>
</dbReference>
<comment type="caution">
    <text evidence="1">The sequence shown here is derived from an EMBL/GenBank/DDBJ whole genome shotgun (WGS) entry which is preliminary data.</text>
</comment>
<accession>A0A0F9IEM7</accession>
<protein>
    <recommendedName>
        <fullName evidence="2">4Fe-4S Mo/W bis-MGD-type domain-containing protein</fullName>
    </recommendedName>
</protein>
<name>A0A0F9IEM7_9ZZZZ</name>
<feature type="non-terminal residue" evidence="1">
    <location>
        <position position="313"/>
    </location>
</feature>
<evidence type="ECO:0000313" key="1">
    <source>
        <dbReference type="EMBL" id="KKM25962.1"/>
    </source>
</evidence>
<sequence length="313" mass="32284">MQQQRQESQRCALCPAGCELALVRAGPDKWRIEYPSKGGQGVCPRGSALGELLTHYRRIVAPAQREGGRLTSVTMSSAVQRILDAAGDKLVLLLDGNVPVEQMAAAAAWCRDFPAARLCLVVEPAEDELLLGAEASDANYLADRELAGCDGFVIIGDAFAANPVCSRGVFDRRRADARTPIIAIDAARGTPWKFASHPLPTPPGAEFAVLGALAAAAGVGAAPSDAPPCPAVAEAGKAIATCKRLAVLVAAEHGRGGIWRQIGYAAGRLAKALGGGLAVQTAGANALAAVRMAGRLGTVSLAKALAEFLFDTA</sequence>
<reference evidence="1" key="1">
    <citation type="journal article" date="2015" name="Nature">
        <title>Complex archaea that bridge the gap between prokaryotes and eukaryotes.</title>
        <authorList>
            <person name="Spang A."/>
            <person name="Saw J.H."/>
            <person name="Jorgensen S.L."/>
            <person name="Zaremba-Niedzwiedzka K."/>
            <person name="Martijn J."/>
            <person name="Lind A.E."/>
            <person name="van Eijk R."/>
            <person name="Schleper C."/>
            <person name="Guy L."/>
            <person name="Ettema T.J."/>
        </authorList>
    </citation>
    <scope>NUCLEOTIDE SEQUENCE</scope>
</reference>
<proteinExistence type="predicted"/>
<evidence type="ECO:0008006" key="2">
    <source>
        <dbReference type="Google" id="ProtNLM"/>
    </source>
</evidence>
<dbReference type="SUPFAM" id="SSF53706">
    <property type="entry name" value="Formate dehydrogenase/DMSO reductase, domains 1-3"/>
    <property type="match status" value="1"/>
</dbReference>